<evidence type="ECO:0000313" key="1">
    <source>
        <dbReference type="EMBL" id="MBK9717398.1"/>
    </source>
</evidence>
<organism evidence="1 2">
    <name type="scientific">Candidatus Defluviibacterium haderslevense</name>
    <dbReference type="NCBI Taxonomy" id="2981993"/>
    <lineage>
        <taxon>Bacteria</taxon>
        <taxon>Pseudomonadati</taxon>
        <taxon>Bacteroidota</taxon>
        <taxon>Saprospiria</taxon>
        <taxon>Saprospirales</taxon>
        <taxon>Saprospiraceae</taxon>
        <taxon>Candidatus Defluviibacterium</taxon>
    </lineage>
</organism>
<reference evidence="1 2" key="1">
    <citation type="submission" date="2020-10" db="EMBL/GenBank/DDBJ databases">
        <title>Connecting structure to function with the recovery of over 1000 high-quality activated sludge metagenome-assembled genomes encoding full-length rRNA genes using long-read sequencing.</title>
        <authorList>
            <person name="Singleton C.M."/>
            <person name="Petriglieri F."/>
            <person name="Kristensen J.M."/>
            <person name="Kirkegaard R.H."/>
            <person name="Michaelsen T.Y."/>
            <person name="Andersen M.H."/>
            <person name="Karst S.M."/>
            <person name="Dueholm M.S."/>
            <person name="Nielsen P.H."/>
            <person name="Albertsen M."/>
        </authorList>
    </citation>
    <scope>NUCLEOTIDE SEQUENCE [LARGE SCALE GENOMIC DNA]</scope>
    <source>
        <strain evidence="1">Ribe_18-Q3-R11-54_BAT3C.373</strain>
    </source>
</reference>
<comment type="caution">
    <text evidence="1">The sequence shown here is derived from an EMBL/GenBank/DDBJ whole genome shotgun (WGS) entry which is preliminary data.</text>
</comment>
<dbReference type="EMBL" id="JADKFW010000004">
    <property type="protein sequence ID" value="MBK9717398.1"/>
    <property type="molecule type" value="Genomic_DNA"/>
</dbReference>
<protein>
    <submittedName>
        <fullName evidence="1">DUF4249 domain-containing protein</fullName>
    </submittedName>
</protein>
<dbReference type="PROSITE" id="PS51257">
    <property type="entry name" value="PROKAR_LIPOPROTEIN"/>
    <property type="match status" value="1"/>
</dbReference>
<sequence>MNFILFRAYPLLCVLLFFTSCEGFFYKTIDVEIDEFPPGYAVTCLWTNESKVQQGYISKTVGILKPVIPLSDKADFFLTSNLNRNWNVQTQDGIDYNDSPILAGEILSIRVKINGAADLESTQTMPDSIKIIEASLKQANRSTGSNFDKPDIVKIKIKDNPNEKNYYGFNVLYIVEENGSIDTLMNSIGSSDPAFDIDFSSFALFKDELFNGKEYTLSLEVFPSRWGSTQNVVGLIIEAHHFSRDAYLYLSSLARSYYSDGNPFAEPIIVHQNIKNGYGIFGLANVNKYYQKI</sequence>
<dbReference type="AlphaFoldDB" id="A0A9D7S8X5"/>
<name>A0A9D7S8X5_9BACT</name>
<dbReference type="InterPro" id="IPR025345">
    <property type="entry name" value="DUF4249"/>
</dbReference>
<gene>
    <name evidence="1" type="ORF">IPO85_07780</name>
</gene>
<proteinExistence type="predicted"/>
<evidence type="ECO:0000313" key="2">
    <source>
        <dbReference type="Proteomes" id="UP000808349"/>
    </source>
</evidence>
<accession>A0A9D7S8X5</accession>
<dbReference type="Pfam" id="PF14054">
    <property type="entry name" value="DUF4249"/>
    <property type="match status" value="1"/>
</dbReference>
<dbReference type="Proteomes" id="UP000808349">
    <property type="component" value="Unassembled WGS sequence"/>
</dbReference>